<evidence type="ECO:0000313" key="2">
    <source>
        <dbReference type="EMBL" id="TRW26462.1"/>
    </source>
</evidence>
<dbReference type="RefSeq" id="WP_143371965.1">
    <property type="nucleotide sequence ID" value="NZ_VJVZ01000002.1"/>
</dbReference>
<accession>A0A552V7L6</accession>
<evidence type="ECO:0000256" key="1">
    <source>
        <dbReference type="SAM" id="SignalP"/>
    </source>
</evidence>
<protein>
    <submittedName>
        <fullName evidence="2">Uncharacterized protein</fullName>
    </submittedName>
</protein>
<sequence>MKKLILLTAIAAFAFTSCNNDDDNNEVSLFGTWKLTKATLNAGIDLNNDGTASTNLITESGCLNNSTVIFTDDVASAILKMQSIDVTEEDNGDYTVLCEDGVDEYLPFTVSGDNVTLTSDGVNVIFVKNGNKLTTGMDGAILEFTKQ</sequence>
<gene>
    <name evidence="2" type="ORF">FMM05_03520</name>
</gene>
<dbReference type="AlphaFoldDB" id="A0A552V7L6"/>
<reference evidence="2 3" key="1">
    <citation type="submission" date="2019-07" db="EMBL/GenBank/DDBJ databases">
        <title>Flavobacterium sp. nov., isolated from glacier ice.</title>
        <authorList>
            <person name="Liu Q."/>
            <person name="Xin Y.-H."/>
        </authorList>
    </citation>
    <scope>NUCLEOTIDE SEQUENCE [LARGE SCALE GENOMIC DNA]</scope>
    <source>
        <strain evidence="2 3">ZT4R6</strain>
    </source>
</reference>
<feature type="signal peptide" evidence="1">
    <location>
        <begin position="1"/>
        <end position="19"/>
    </location>
</feature>
<keyword evidence="1" id="KW-0732">Signal</keyword>
<evidence type="ECO:0000313" key="3">
    <source>
        <dbReference type="Proteomes" id="UP000320643"/>
    </source>
</evidence>
<proteinExistence type="predicted"/>
<dbReference type="OrthoDB" id="1376397at2"/>
<keyword evidence="3" id="KW-1185">Reference proteome</keyword>
<dbReference type="PROSITE" id="PS51257">
    <property type="entry name" value="PROKAR_LIPOPROTEIN"/>
    <property type="match status" value="1"/>
</dbReference>
<name>A0A552V7L6_9FLAO</name>
<feature type="chain" id="PRO_5021913170" evidence="1">
    <location>
        <begin position="20"/>
        <end position="147"/>
    </location>
</feature>
<organism evidence="2 3">
    <name type="scientific">Flavobacterium zepuense</name>
    <dbReference type="NCBI Taxonomy" id="2593302"/>
    <lineage>
        <taxon>Bacteria</taxon>
        <taxon>Pseudomonadati</taxon>
        <taxon>Bacteroidota</taxon>
        <taxon>Flavobacteriia</taxon>
        <taxon>Flavobacteriales</taxon>
        <taxon>Flavobacteriaceae</taxon>
        <taxon>Flavobacterium</taxon>
    </lineage>
</organism>
<comment type="caution">
    <text evidence="2">The sequence shown here is derived from an EMBL/GenBank/DDBJ whole genome shotgun (WGS) entry which is preliminary data.</text>
</comment>
<dbReference type="EMBL" id="VJVZ01000002">
    <property type="protein sequence ID" value="TRW26462.1"/>
    <property type="molecule type" value="Genomic_DNA"/>
</dbReference>
<dbReference type="Proteomes" id="UP000320643">
    <property type="component" value="Unassembled WGS sequence"/>
</dbReference>